<name>A0ABX7NWH1_9BACT</name>
<reference evidence="1 2" key="1">
    <citation type="submission" date="2021-02" db="EMBL/GenBank/DDBJ databases">
        <title>De Novo genome assembly of isolated myxobacteria.</title>
        <authorList>
            <person name="Stevens D.C."/>
        </authorList>
    </citation>
    <scope>NUCLEOTIDE SEQUENCE [LARGE SCALE GENOMIC DNA]</scope>
    <source>
        <strain evidence="2">SCPEA02</strain>
    </source>
</reference>
<evidence type="ECO:0000313" key="1">
    <source>
        <dbReference type="EMBL" id="QSQ23232.1"/>
    </source>
</evidence>
<evidence type="ECO:0000313" key="2">
    <source>
        <dbReference type="Proteomes" id="UP000662747"/>
    </source>
</evidence>
<dbReference type="EMBL" id="CP071090">
    <property type="protein sequence ID" value="QSQ23232.1"/>
    <property type="molecule type" value="Genomic_DNA"/>
</dbReference>
<dbReference type="Proteomes" id="UP000662747">
    <property type="component" value="Chromosome"/>
</dbReference>
<organism evidence="1 2">
    <name type="scientific">Pyxidicoccus parkwayensis</name>
    <dbReference type="NCBI Taxonomy" id="2813578"/>
    <lineage>
        <taxon>Bacteria</taxon>
        <taxon>Pseudomonadati</taxon>
        <taxon>Myxococcota</taxon>
        <taxon>Myxococcia</taxon>
        <taxon>Myxococcales</taxon>
        <taxon>Cystobacterineae</taxon>
        <taxon>Myxococcaceae</taxon>
        <taxon>Pyxidicoccus</taxon>
    </lineage>
</organism>
<dbReference type="RefSeq" id="WP_206724807.1">
    <property type="nucleotide sequence ID" value="NZ_CP071090.1"/>
</dbReference>
<gene>
    <name evidence="1" type="ORF">JY651_50560</name>
</gene>
<accession>A0ABX7NWH1</accession>
<proteinExistence type="predicted"/>
<protein>
    <submittedName>
        <fullName evidence="1">Uncharacterized protein</fullName>
    </submittedName>
</protein>
<keyword evidence="2" id="KW-1185">Reference proteome</keyword>
<sequence>MPDASTVLATVDNTAIKIEQALYKLYTAVTSQGFKDVLKQLPTVILNAVQTTLSNVLDSVTGVVKQLTDPKVLNGIKDVITAGRDVVASTLDLLPSSAQSFAETAKRFLNVIVDFVNAGIEHIVAIVDLLMKVVGALAGKTEALAAETIAALKKSGLALPATT</sequence>